<dbReference type="EMBL" id="PDCK01000040">
    <property type="protein sequence ID" value="PRQ52382.1"/>
    <property type="molecule type" value="Genomic_DNA"/>
</dbReference>
<evidence type="ECO:0000313" key="1">
    <source>
        <dbReference type="EMBL" id="PRQ52382.1"/>
    </source>
</evidence>
<organism evidence="1 2">
    <name type="scientific">Rosa chinensis</name>
    <name type="common">China rose</name>
    <dbReference type="NCBI Taxonomy" id="74649"/>
    <lineage>
        <taxon>Eukaryota</taxon>
        <taxon>Viridiplantae</taxon>
        <taxon>Streptophyta</taxon>
        <taxon>Embryophyta</taxon>
        <taxon>Tracheophyta</taxon>
        <taxon>Spermatophyta</taxon>
        <taxon>Magnoliopsida</taxon>
        <taxon>eudicotyledons</taxon>
        <taxon>Gunneridae</taxon>
        <taxon>Pentapetalae</taxon>
        <taxon>rosids</taxon>
        <taxon>fabids</taxon>
        <taxon>Rosales</taxon>
        <taxon>Rosaceae</taxon>
        <taxon>Rosoideae</taxon>
        <taxon>Rosoideae incertae sedis</taxon>
        <taxon>Rosa</taxon>
    </lineage>
</organism>
<reference evidence="1 2" key="1">
    <citation type="journal article" date="2018" name="Nat. Genet.">
        <title>The Rosa genome provides new insights in the design of modern roses.</title>
        <authorList>
            <person name="Bendahmane M."/>
        </authorList>
    </citation>
    <scope>NUCLEOTIDE SEQUENCE [LARGE SCALE GENOMIC DNA]</scope>
    <source>
        <strain evidence="2">cv. Old Blush</strain>
    </source>
</reference>
<dbReference type="Proteomes" id="UP000238479">
    <property type="component" value="Chromosome 2"/>
</dbReference>
<dbReference type="AlphaFoldDB" id="A0A2P6S127"/>
<evidence type="ECO:0000313" key="2">
    <source>
        <dbReference type="Proteomes" id="UP000238479"/>
    </source>
</evidence>
<comment type="caution">
    <text evidence="1">The sequence shown here is derived from an EMBL/GenBank/DDBJ whole genome shotgun (WGS) entry which is preliminary data.</text>
</comment>
<dbReference type="Gramene" id="PRQ52382">
    <property type="protein sequence ID" value="PRQ52382"/>
    <property type="gene ID" value="RchiOBHm_Chr2g0154861"/>
</dbReference>
<keyword evidence="2" id="KW-1185">Reference proteome</keyword>
<name>A0A2P6S127_ROSCH</name>
<gene>
    <name evidence="1" type="ORF">RchiOBHm_Chr2g0154861</name>
</gene>
<protein>
    <submittedName>
        <fullName evidence="1">Uncharacterized protein</fullName>
    </submittedName>
</protein>
<sequence length="62" mass="7211">MVMTSQPSFPLSFSFWSRAAHDHDPFSFSLSHIYNYPSPSQLKKEETTHPHIIPFRSSFLRG</sequence>
<accession>A0A2P6S127</accession>
<proteinExistence type="predicted"/>